<sequence>MKLSTLAAAIAGAIVAGAATSYYYSQSGSAAAGSSETVVLQFDQGVAGELTSKSYPNYSNGVRSALFSVQAEKNQIINLTVTGALRAQISVHHNGQMVIQSNDGRGGCGGCGGYDRENATETTLSFRAEEAGTYEIAVSGIDARAYGPFRLTASAIKPYSGEALKADQSVTDWATGKELEYNLAIESDGIYTIDMRANPNERLDPYLTLLDANGVELISDDDSGGSLNARVQTLLKAGEYKIKAGSGDGLQNFQGGFTLQIRSLPIPEENRLQPGEALTLNAPAASNGLFTGERQSYTLQVDDPALVSIDLNTQGFYAELGLSKDGQTQATSPGYDNRQRIRSILQPGTYSVTLDGSKQSGLFTLSASSQPVPDNAGGGSLAVDEERHAVLLEGLDKDVYTIDITRPGRYVIDMSAPSIDSYLTLRRNGRTVAEDDDSGGDLNARIETNLEAGQYTIEASSLGGSSRSQDYTISVRRN</sequence>
<accession>A0A2V1K425</accession>
<dbReference type="Gene3D" id="2.60.120.380">
    <property type="match status" value="3"/>
</dbReference>
<protein>
    <recommendedName>
        <fullName evidence="2">Peptidase C-terminal archaeal/bacterial domain-containing protein</fullName>
    </recommendedName>
</protein>
<evidence type="ECO:0000313" key="3">
    <source>
        <dbReference type="EMBL" id="PWF24993.1"/>
    </source>
</evidence>
<evidence type="ECO:0000259" key="2">
    <source>
        <dbReference type="Pfam" id="PF04151"/>
    </source>
</evidence>
<dbReference type="RefSeq" id="WP_109060396.1">
    <property type="nucleotide sequence ID" value="NZ_QETA01000001.1"/>
</dbReference>
<evidence type="ECO:0000256" key="1">
    <source>
        <dbReference type="SAM" id="SignalP"/>
    </source>
</evidence>
<gene>
    <name evidence="3" type="ORF">DD235_02135</name>
</gene>
<feature type="signal peptide" evidence="1">
    <location>
        <begin position="1"/>
        <end position="18"/>
    </location>
</feature>
<dbReference type="EMBL" id="QETA01000001">
    <property type="protein sequence ID" value="PWF24993.1"/>
    <property type="molecule type" value="Genomic_DNA"/>
</dbReference>
<keyword evidence="4" id="KW-1185">Reference proteome</keyword>
<dbReference type="Proteomes" id="UP000245212">
    <property type="component" value="Unassembled WGS sequence"/>
</dbReference>
<dbReference type="Pfam" id="PF04151">
    <property type="entry name" value="PPC"/>
    <property type="match status" value="1"/>
</dbReference>
<feature type="chain" id="PRO_5016074210" description="Peptidase C-terminal archaeal/bacterial domain-containing protein" evidence="1">
    <location>
        <begin position="19"/>
        <end position="478"/>
    </location>
</feature>
<name>A0A2V1K425_9BURK</name>
<evidence type="ECO:0000313" key="4">
    <source>
        <dbReference type="Proteomes" id="UP000245212"/>
    </source>
</evidence>
<dbReference type="AlphaFoldDB" id="A0A2V1K425"/>
<feature type="domain" description="Peptidase C-terminal archaeal/bacterial" evidence="2">
    <location>
        <begin position="396"/>
        <end position="460"/>
    </location>
</feature>
<dbReference type="InterPro" id="IPR007280">
    <property type="entry name" value="Peptidase_C_arc/bac"/>
</dbReference>
<organism evidence="3 4">
    <name type="scientific">Corticimicrobacter populi</name>
    <dbReference type="NCBI Taxonomy" id="2175229"/>
    <lineage>
        <taxon>Bacteria</taxon>
        <taxon>Pseudomonadati</taxon>
        <taxon>Pseudomonadota</taxon>
        <taxon>Betaproteobacteria</taxon>
        <taxon>Burkholderiales</taxon>
        <taxon>Alcaligenaceae</taxon>
        <taxon>Corticimicrobacter</taxon>
    </lineage>
</organism>
<proteinExistence type="predicted"/>
<reference evidence="4" key="1">
    <citation type="submission" date="2018-05" db="EMBL/GenBank/DDBJ databases">
        <authorList>
            <person name="Li Y."/>
        </authorList>
    </citation>
    <scope>NUCLEOTIDE SEQUENCE [LARGE SCALE GENOMIC DNA]</scope>
    <source>
        <strain evidence="4">3d-2-2</strain>
    </source>
</reference>
<comment type="caution">
    <text evidence="3">The sequence shown here is derived from an EMBL/GenBank/DDBJ whole genome shotgun (WGS) entry which is preliminary data.</text>
</comment>
<keyword evidence="1" id="KW-0732">Signal</keyword>